<dbReference type="SUPFAM" id="SSF54593">
    <property type="entry name" value="Glyoxalase/Bleomycin resistance protein/Dihydroxybiphenyl dioxygenase"/>
    <property type="match status" value="1"/>
</dbReference>
<proteinExistence type="predicted"/>
<sequence>MLDRLDEVMIYVYNHDKAIDFWTTHLSFTVVEDTTEMEMRVVKLAPSEDAQTLIVLQDKTKVDAMDMGVSTATPSLIFATTNFDSLRESLQQSGIETGEVMTLPMGRVFNFADPEQNHFAVKEVQ</sequence>
<dbReference type="AlphaFoldDB" id="A0A151A3N3"/>
<dbReference type="InterPro" id="IPR029068">
    <property type="entry name" value="Glyas_Bleomycin-R_OHBP_Dase"/>
</dbReference>
<dbReference type="PANTHER" id="PTHR36437:SF2">
    <property type="entry name" value="GLYOXALASE_BLEOMYCIN RESISTANCE PROTEIN_DIOXYGENASE"/>
    <property type="match status" value="1"/>
</dbReference>
<reference evidence="2 3" key="1">
    <citation type="submission" date="2016-02" db="EMBL/GenBank/DDBJ databases">
        <title>Draft genome sequence of hydrocarbon degrading Staphylococcus saprophyticus Strain CNV2, isolated from crude-oil contaminated soil from Noonmati Oil Refinery, Guwahati, Assam, India.</title>
        <authorList>
            <person name="Mukherjee A."/>
            <person name="Chettri B."/>
            <person name="Langpoklakpam J."/>
            <person name="Singh A.K."/>
            <person name="Chattopadhyay D.J."/>
        </authorList>
    </citation>
    <scope>NUCLEOTIDE SEQUENCE [LARGE SCALE GENOMIC DNA]</scope>
    <source>
        <strain evidence="2 3">CNV2</strain>
    </source>
</reference>
<dbReference type="PANTHER" id="PTHR36437">
    <property type="entry name" value="GLYOXALASE/BLEOMYCIN RESISTANCE PROTEIN/DIOXYGENASE"/>
    <property type="match status" value="1"/>
</dbReference>
<dbReference type="InterPro" id="IPR004360">
    <property type="entry name" value="Glyas_Fos-R_dOase_dom"/>
</dbReference>
<dbReference type="Pfam" id="PF00903">
    <property type="entry name" value="Glyoxalase"/>
    <property type="match status" value="1"/>
</dbReference>
<evidence type="ECO:0000259" key="1">
    <source>
        <dbReference type="Pfam" id="PF00903"/>
    </source>
</evidence>
<evidence type="ECO:0000313" key="2">
    <source>
        <dbReference type="EMBL" id="KYH14051.1"/>
    </source>
</evidence>
<accession>A0A151A3N3</accession>
<name>A0A151A3N3_9STAP</name>
<dbReference type="RefSeq" id="WP_061854274.1">
    <property type="nucleotide sequence ID" value="NZ_LUGM01000002.1"/>
</dbReference>
<gene>
    <name evidence="2" type="ORF">A0131_04450</name>
</gene>
<comment type="caution">
    <text evidence="2">The sequence shown here is derived from an EMBL/GenBank/DDBJ whole genome shotgun (WGS) entry which is preliminary data.</text>
</comment>
<protein>
    <submittedName>
        <fullName evidence="2">Glyoxalase</fullName>
    </submittedName>
</protein>
<dbReference type="Proteomes" id="UP000075418">
    <property type="component" value="Unassembled WGS sequence"/>
</dbReference>
<evidence type="ECO:0000313" key="3">
    <source>
        <dbReference type="Proteomes" id="UP000075418"/>
    </source>
</evidence>
<dbReference type="Gene3D" id="3.10.180.10">
    <property type="entry name" value="2,3-Dihydroxybiphenyl 1,2-Dioxygenase, domain 1"/>
    <property type="match status" value="1"/>
</dbReference>
<organism evidence="2 3">
    <name type="scientific">Staphylococcus kloosii</name>
    <dbReference type="NCBI Taxonomy" id="29384"/>
    <lineage>
        <taxon>Bacteria</taxon>
        <taxon>Bacillati</taxon>
        <taxon>Bacillota</taxon>
        <taxon>Bacilli</taxon>
        <taxon>Bacillales</taxon>
        <taxon>Staphylococcaceae</taxon>
        <taxon>Staphylococcus</taxon>
    </lineage>
</organism>
<dbReference type="EMBL" id="LUGM01000002">
    <property type="protein sequence ID" value="KYH14051.1"/>
    <property type="molecule type" value="Genomic_DNA"/>
</dbReference>
<feature type="domain" description="Glyoxalase/fosfomycin resistance/dioxygenase" evidence="1">
    <location>
        <begin position="4"/>
        <end position="119"/>
    </location>
</feature>